<reference evidence="1" key="1">
    <citation type="submission" date="2021-06" db="EMBL/GenBank/DDBJ databases">
        <authorList>
            <person name="Kallberg Y."/>
            <person name="Tangrot J."/>
            <person name="Rosling A."/>
        </authorList>
    </citation>
    <scope>NUCLEOTIDE SEQUENCE</scope>
    <source>
        <strain evidence="1">MA461A</strain>
    </source>
</reference>
<accession>A0ACA9RLG2</accession>
<gene>
    <name evidence="1" type="ORF">RPERSI_LOCUS20578</name>
</gene>
<name>A0ACA9RLG2_9GLOM</name>
<comment type="caution">
    <text evidence="1">The sequence shown here is derived from an EMBL/GenBank/DDBJ whole genome shotgun (WGS) entry which is preliminary data.</text>
</comment>
<feature type="non-terminal residue" evidence="1">
    <location>
        <position position="1"/>
    </location>
</feature>
<evidence type="ECO:0000313" key="2">
    <source>
        <dbReference type="Proteomes" id="UP000789920"/>
    </source>
</evidence>
<organism evidence="1 2">
    <name type="scientific">Racocetra persica</name>
    <dbReference type="NCBI Taxonomy" id="160502"/>
    <lineage>
        <taxon>Eukaryota</taxon>
        <taxon>Fungi</taxon>
        <taxon>Fungi incertae sedis</taxon>
        <taxon>Mucoromycota</taxon>
        <taxon>Glomeromycotina</taxon>
        <taxon>Glomeromycetes</taxon>
        <taxon>Diversisporales</taxon>
        <taxon>Gigasporaceae</taxon>
        <taxon>Racocetra</taxon>
    </lineage>
</organism>
<sequence length="142" mass="17027">KEVEVKREEKEETKEEKREKYKEKVPARIGKIVGETEDEDDDNEADEDKEDNDDDDEMIKEDVEELTKKSKDLDYACELWIKKVEGFRIWEWRWKRAEDGDSKEQFDPNEDDFDKNKREEFIPPRVPIFDTAPGQVVEGPWN</sequence>
<evidence type="ECO:0000313" key="1">
    <source>
        <dbReference type="EMBL" id="CAG8798742.1"/>
    </source>
</evidence>
<dbReference type="EMBL" id="CAJVQC010058483">
    <property type="protein sequence ID" value="CAG8798742.1"/>
    <property type="molecule type" value="Genomic_DNA"/>
</dbReference>
<protein>
    <submittedName>
        <fullName evidence="1">29149_t:CDS:1</fullName>
    </submittedName>
</protein>
<dbReference type="Proteomes" id="UP000789920">
    <property type="component" value="Unassembled WGS sequence"/>
</dbReference>
<proteinExistence type="predicted"/>
<keyword evidence="2" id="KW-1185">Reference proteome</keyword>